<accession>A0ABR3BVS1</accession>
<reference evidence="4" key="2">
    <citation type="submission" date="2024-01" db="EMBL/GenBank/DDBJ databases">
        <title>Comparative genomics of Cryptococcus and Kwoniella reveals pathogenesis evolution and contrasting modes of karyotype evolution via chromosome fusion or intercentromeric recombination.</title>
        <authorList>
            <person name="Coelho M.A."/>
            <person name="David-Palma M."/>
            <person name="Shea T."/>
            <person name="Bowers K."/>
            <person name="Mcginley-Smith S."/>
            <person name="Mohammad A.W."/>
            <person name="Gnirke A."/>
            <person name="Yurkov A.M."/>
            <person name="Nowrousian M."/>
            <person name="Sun S."/>
            <person name="Cuomo C.A."/>
            <person name="Heitman J."/>
        </authorList>
    </citation>
    <scope>NUCLEOTIDE SEQUENCE</scope>
    <source>
        <strain evidence="4">IND107</strain>
    </source>
</reference>
<evidence type="ECO:0000259" key="3">
    <source>
        <dbReference type="PROSITE" id="PS50114"/>
    </source>
</evidence>
<feature type="compositionally biased region" description="Polar residues" evidence="2">
    <location>
        <begin position="1053"/>
        <end position="1062"/>
    </location>
</feature>
<feature type="compositionally biased region" description="Polar residues" evidence="2">
    <location>
        <begin position="692"/>
        <end position="702"/>
    </location>
</feature>
<dbReference type="SUPFAM" id="SSF57716">
    <property type="entry name" value="Glucocorticoid receptor-like (DNA-binding domain)"/>
    <property type="match status" value="1"/>
</dbReference>
<dbReference type="PROSITE" id="PS50114">
    <property type="entry name" value="GATA_ZN_FINGER_2"/>
    <property type="match status" value="1"/>
</dbReference>
<feature type="region of interest" description="Disordered" evidence="2">
    <location>
        <begin position="848"/>
        <end position="870"/>
    </location>
</feature>
<comment type="caution">
    <text evidence="4">The sequence shown here is derived from an EMBL/GenBank/DDBJ whole genome shotgun (WGS) entry which is preliminary data.</text>
</comment>
<keyword evidence="5" id="KW-1185">Reference proteome</keyword>
<keyword evidence="1" id="KW-0479">Metal-binding</keyword>
<feature type="region of interest" description="Disordered" evidence="2">
    <location>
        <begin position="525"/>
        <end position="614"/>
    </location>
</feature>
<feature type="region of interest" description="Disordered" evidence="2">
    <location>
        <begin position="109"/>
        <end position="142"/>
    </location>
</feature>
<feature type="region of interest" description="Disordered" evidence="2">
    <location>
        <begin position="683"/>
        <end position="702"/>
    </location>
</feature>
<reference evidence="4" key="1">
    <citation type="submission" date="2015-01" db="EMBL/GenBank/DDBJ databases">
        <authorList>
            <consortium name="The Broad Institute Genomics Platform"/>
            <person name="Cuomo C."/>
            <person name="Litvintseva A."/>
            <person name="Chen Y."/>
            <person name="Heitman J."/>
            <person name="Sun S."/>
            <person name="Springer D."/>
            <person name="Dromer F."/>
            <person name="Young S."/>
            <person name="Zeng Q."/>
            <person name="Gargeya S."/>
            <person name="Abouelleil A."/>
            <person name="Alvarado L."/>
            <person name="Chapman S.B."/>
            <person name="Gainer-Dewar J."/>
            <person name="Goldberg J."/>
            <person name="Griggs A."/>
            <person name="Gujja S."/>
            <person name="Hansen M."/>
            <person name="Howarth C."/>
            <person name="Imamovic A."/>
            <person name="Larimer J."/>
            <person name="Murphy C."/>
            <person name="Naylor J."/>
            <person name="Pearson M."/>
            <person name="Priest M."/>
            <person name="Roberts A."/>
            <person name="Saif S."/>
            <person name="Shea T."/>
            <person name="Sykes S."/>
            <person name="Wortman J."/>
            <person name="Nusbaum C."/>
            <person name="Birren B."/>
        </authorList>
    </citation>
    <scope>NUCLEOTIDE SEQUENCE</scope>
    <source>
        <strain evidence="4">IND107</strain>
    </source>
</reference>
<feature type="compositionally biased region" description="Basic and acidic residues" evidence="2">
    <location>
        <begin position="184"/>
        <end position="206"/>
    </location>
</feature>
<feature type="compositionally biased region" description="Low complexity" evidence="2">
    <location>
        <begin position="219"/>
        <end position="235"/>
    </location>
</feature>
<dbReference type="EMBL" id="ATAM02000003">
    <property type="protein sequence ID" value="KAL0252494.1"/>
    <property type="molecule type" value="Genomic_DNA"/>
</dbReference>
<dbReference type="InterPro" id="IPR000679">
    <property type="entry name" value="Znf_GATA"/>
</dbReference>
<feature type="region of interest" description="Disordered" evidence="2">
    <location>
        <begin position="299"/>
        <end position="492"/>
    </location>
</feature>
<feature type="compositionally biased region" description="Basic and acidic residues" evidence="2">
    <location>
        <begin position="577"/>
        <end position="589"/>
    </location>
</feature>
<organism evidence="4 5">
    <name type="scientific">Cryptococcus tetragattii IND107</name>
    <dbReference type="NCBI Taxonomy" id="1296105"/>
    <lineage>
        <taxon>Eukaryota</taxon>
        <taxon>Fungi</taxon>
        <taxon>Dikarya</taxon>
        <taxon>Basidiomycota</taxon>
        <taxon>Agaricomycotina</taxon>
        <taxon>Tremellomycetes</taxon>
        <taxon>Tremellales</taxon>
        <taxon>Cryptococcaceae</taxon>
        <taxon>Cryptococcus</taxon>
        <taxon>Cryptococcus gattii species complex</taxon>
    </lineage>
</organism>
<feature type="region of interest" description="Disordered" evidence="2">
    <location>
        <begin position="1015"/>
        <end position="1075"/>
    </location>
</feature>
<feature type="compositionally biased region" description="Polar residues" evidence="2">
    <location>
        <begin position="370"/>
        <end position="380"/>
    </location>
</feature>
<dbReference type="PANTHER" id="PTHR48125">
    <property type="entry name" value="LP07818P1"/>
    <property type="match status" value="1"/>
</dbReference>
<protein>
    <recommendedName>
        <fullName evidence="3">GATA-type domain-containing protein</fullName>
    </recommendedName>
</protein>
<feature type="compositionally biased region" description="Low complexity" evidence="2">
    <location>
        <begin position="419"/>
        <end position="454"/>
    </location>
</feature>
<dbReference type="GeneID" id="91988744"/>
<gene>
    <name evidence="4" type="ORF">I308_101886</name>
</gene>
<evidence type="ECO:0000313" key="4">
    <source>
        <dbReference type="EMBL" id="KAL0252494.1"/>
    </source>
</evidence>
<feature type="region of interest" description="Disordered" evidence="2">
    <location>
        <begin position="177"/>
        <end position="250"/>
    </location>
</feature>
<evidence type="ECO:0000256" key="1">
    <source>
        <dbReference type="PROSITE-ProRule" id="PRU00094"/>
    </source>
</evidence>
<evidence type="ECO:0000313" key="5">
    <source>
        <dbReference type="Proteomes" id="UP000054399"/>
    </source>
</evidence>
<name>A0ABR3BVS1_9TREE</name>
<feature type="compositionally biased region" description="Pro residues" evidence="2">
    <location>
        <begin position="115"/>
        <end position="130"/>
    </location>
</feature>
<feature type="compositionally biased region" description="Pro residues" evidence="2">
    <location>
        <begin position="480"/>
        <end position="492"/>
    </location>
</feature>
<feature type="compositionally biased region" description="Low complexity" evidence="2">
    <location>
        <begin position="465"/>
        <end position="478"/>
    </location>
</feature>
<dbReference type="Gene3D" id="3.30.50.10">
    <property type="entry name" value="Erythroid Transcription Factor GATA-1, subunit A"/>
    <property type="match status" value="1"/>
</dbReference>
<keyword evidence="1" id="KW-0863">Zinc-finger</keyword>
<feature type="compositionally biased region" description="Basic and acidic residues" evidence="2">
    <location>
        <begin position="1063"/>
        <end position="1075"/>
    </location>
</feature>
<feature type="compositionally biased region" description="Low complexity" evidence="2">
    <location>
        <begin position="542"/>
        <end position="562"/>
    </location>
</feature>
<feature type="domain" description="GATA-type" evidence="3">
    <location>
        <begin position="930"/>
        <end position="956"/>
    </location>
</feature>
<sequence>MASVKALLRTSAYNPLPLPTLSSPEQHCQDTEQLPPVAESLVLPYSLIQTRHHHLTSLLPLVFSHPPIPSHNKPRAKPLPKGVFLFPTPPPPVHPLPTREYHGPKELISEVSPSATPPADPSSTPIPPQPKGRKRSGDSEPPAHEIECIARVTLSLGPMSFHGTELWIGRFVEPRANKPKKERAKPGERKERERKRKEGVGKERQRINPGPSATPKPAAPVARPTVATAGPSAPRMRPPAPAPAPAMANRTAASPQLIQLVNQAASRHSWLSSLIYKAAGSTANQDELERLGRAVARLSKGESIDDLAPQRVSVASSEGLKGKGKETAASTSQAPKTSVPSVPSPSIPSQKPISSAPAPAPAPVPDLPLSQKTSPSTITSAVPARESKEDRKDDPESDWDSDIEMKGPKQVGGGAMTPSALDTPDSATAASTTTPLASTAIQPSQVPSSVPNSQAANPSVPSPIPVSASTSSTVPFSPHAAPPKPNVLNPPPFLLIAFKEHPTDKFLIPLGSRSFVSRVGGDWVTSKPPHPASGSTLPPGQPQKTNNNTNPTATPQPAAQTAISRELQALQSSAKSSDFELKAQADSKGRGRTTRARTTTNINPPPPPVPPKVKAKPIQEPILTMAPKLPPLPQLPGQNPPAGTVLISTLVPASKWNKIDWTSLGKKVPWSENWDNKVKVETNEGLREDEPSSSLPSPGTTASQNHVQLLNLAAEDFLPENGPLKAITIRLGQVDDQIWRRMKEVMNLVERAEIRALSATGALPKPAPESVTHPADDPEIREAYIVHKTSIFSSLMGRTRQPRRFLQTRPPSPPAALLDATVDKMAPRPYPISTKPLYHVEEGDNDMDGRRDSSMQWTPDIDLGDGLGRKKKKKAAQETVGFEMPVSLEALDERVEASAQKALLGKRGRAGGGEGARKEKQRRGIEKGICEGCAREGIKIWRKGPNGKGTLCNSCGDLFTEGKLQYSDLKAPGAMKALIAANQDITGGDTVPSQVEEKNGDVLVKVEEGHTAKEALGDDTAINSEEQKETSTEVVQAERPPEQPTQHPAIESQAATQSLPETTESRVDMQDHKSL</sequence>
<feature type="compositionally biased region" description="Low complexity" evidence="2">
    <location>
        <begin position="347"/>
        <end position="357"/>
    </location>
</feature>
<feature type="compositionally biased region" description="Basic and acidic residues" evidence="2">
    <location>
        <begin position="385"/>
        <end position="394"/>
    </location>
</feature>
<proteinExistence type="predicted"/>
<dbReference type="RefSeq" id="XP_066615214.1">
    <property type="nucleotide sequence ID" value="XM_066756437.1"/>
</dbReference>
<dbReference type="Proteomes" id="UP000054399">
    <property type="component" value="Unassembled WGS sequence"/>
</dbReference>
<evidence type="ECO:0000256" key="2">
    <source>
        <dbReference type="SAM" id="MobiDB-lite"/>
    </source>
</evidence>
<dbReference type="PANTHER" id="PTHR48125:SF10">
    <property type="entry name" value="OS12G0136300 PROTEIN"/>
    <property type="match status" value="1"/>
</dbReference>
<dbReference type="InterPro" id="IPR013088">
    <property type="entry name" value="Znf_NHR/GATA"/>
</dbReference>
<keyword evidence="1" id="KW-0862">Zinc</keyword>